<sequence length="84" mass="8766">MNLGDDAAWIDDHAGGCEDLQAPADRREDVVKRLADPHGGHGLPGPHPGPVLDEPVLQDAFGQHSRGPQILGDTRTSGIAGLPC</sequence>
<comment type="caution">
    <text evidence="2">The sequence shown here is derived from an EMBL/GenBank/DDBJ whole genome shotgun (WGS) entry which is preliminary data.</text>
</comment>
<evidence type="ECO:0000256" key="1">
    <source>
        <dbReference type="SAM" id="MobiDB-lite"/>
    </source>
</evidence>
<feature type="region of interest" description="Disordered" evidence="1">
    <location>
        <begin position="1"/>
        <end position="22"/>
    </location>
</feature>
<organism evidence="2 3">
    <name type="scientific">Methylobacterium goesingense</name>
    <dbReference type="NCBI Taxonomy" id="243690"/>
    <lineage>
        <taxon>Bacteria</taxon>
        <taxon>Pseudomonadati</taxon>
        <taxon>Pseudomonadota</taxon>
        <taxon>Alphaproteobacteria</taxon>
        <taxon>Hyphomicrobiales</taxon>
        <taxon>Methylobacteriaceae</taxon>
        <taxon>Methylobacterium</taxon>
    </lineage>
</organism>
<accession>A0ABV2LC38</accession>
<evidence type="ECO:0000313" key="2">
    <source>
        <dbReference type="EMBL" id="MET3695423.1"/>
    </source>
</evidence>
<proteinExistence type="predicted"/>
<name>A0ABV2LC38_9HYPH</name>
<dbReference type="EMBL" id="JBEPMM010000028">
    <property type="protein sequence ID" value="MET3695423.1"/>
    <property type="molecule type" value="Genomic_DNA"/>
</dbReference>
<gene>
    <name evidence="2" type="ORF">ABID43_004991</name>
</gene>
<evidence type="ECO:0000313" key="3">
    <source>
        <dbReference type="Proteomes" id="UP001549145"/>
    </source>
</evidence>
<protein>
    <submittedName>
        <fullName evidence="2">Uncharacterized protein</fullName>
    </submittedName>
</protein>
<reference evidence="2 3" key="1">
    <citation type="submission" date="2024-06" db="EMBL/GenBank/DDBJ databases">
        <title>Genomic Encyclopedia of Type Strains, Phase IV (KMG-IV): sequencing the most valuable type-strain genomes for metagenomic binning, comparative biology and taxonomic classification.</title>
        <authorList>
            <person name="Goeker M."/>
        </authorList>
    </citation>
    <scope>NUCLEOTIDE SEQUENCE [LARGE SCALE GENOMIC DNA]</scope>
    <source>
        <strain evidence="2 3">DSM 21331</strain>
    </source>
</reference>
<keyword evidence="3" id="KW-1185">Reference proteome</keyword>
<feature type="region of interest" description="Disordered" evidence="1">
    <location>
        <begin position="63"/>
        <end position="84"/>
    </location>
</feature>
<dbReference type="Proteomes" id="UP001549145">
    <property type="component" value="Unassembled WGS sequence"/>
</dbReference>
<dbReference type="RefSeq" id="WP_238282504.1">
    <property type="nucleotide sequence ID" value="NZ_BPQL01000178.1"/>
</dbReference>